<comment type="similarity">
    <text evidence="1">Belongs to the GTP cyclohydrolase I type 2/NIF3 family.</text>
</comment>
<evidence type="ECO:0000256" key="4">
    <source>
        <dbReference type="PIRSR" id="PIRSR602678-1"/>
    </source>
</evidence>
<feature type="binding site" evidence="4">
    <location>
        <position position="203"/>
    </location>
    <ligand>
        <name>a divalent metal cation</name>
        <dbReference type="ChEBI" id="CHEBI:60240"/>
        <label>1</label>
    </ligand>
</feature>
<dbReference type="PANTHER" id="PTHR13799">
    <property type="entry name" value="NGG1 INTERACTING FACTOR 3"/>
    <property type="match status" value="1"/>
</dbReference>
<name>B8HNU2_CYAP4</name>
<dbReference type="eggNOG" id="COG0327">
    <property type="taxonomic scope" value="Bacteria"/>
</dbReference>
<dbReference type="KEGG" id="cyn:Cyan7425_3201"/>
<evidence type="ECO:0000256" key="1">
    <source>
        <dbReference type="ARBA" id="ARBA00006964"/>
    </source>
</evidence>
<gene>
    <name evidence="5" type="ordered locus">Cyan7425_3201</name>
</gene>
<dbReference type="STRING" id="395961.Cyan7425_3201"/>
<dbReference type="SUPFAM" id="SSF102705">
    <property type="entry name" value="NIF3 (NGG1p interacting factor 3)-like"/>
    <property type="match status" value="1"/>
</dbReference>
<dbReference type="PANTHER" id="PTHR13799:SF14">
    <property type="entry name" value="GTP CYCLOHYDROLASE 1 TYPE 2 HOMOLOG"/>
    <property type="match status" value="1"/>
</dbReference>
<evidence type="ECO:0000256" key="3">
    <source>
        <dbReference type="ARBA" id="ARBA00022723"/>
    </source>
</evidence>
<dbReference type="Pfam" id="PF01784">
    <property type="entry name" value="DUF34_NIF3"/>
    <property type="match status" value="1"/>
</dbReference>
<dbReference type="GO" id="GO:0046872">
    <property type="term" value="F:metal ion binding"/>
    <property type="evidence" value="ECO:0007669"/>
    <property type="project" value="UniProtKB-KW"/>
</dbReference>
<dbReference type="Gene3D" id="3.40.1390.30">
    <property type="entry name" value="NIF3 (NGG1p interacting factor 3)-like"/>
    <property type="match status" value="2"/>
</dbReference>
<feature type="binding site" evidence="4">
    <location>
        <position position="207"/>
    </location>
    <ligand>
        <name>a divalent metal cation</name>
        <dbReference type="ChEBI" id="CHEBI:60240"/>
        <label>1</label>
    </ligand>
</feature>
<organism evidence="5">
    <name type="scientific">Cyanothece sp. (strain PCC 7425 / ATCC 29141)</name>
    <dbReference type="NCBI Taxonomy" id="395961"/>
    <lineage>
        <taxon>Bacteria</taxon>
        <taxon>Bacillati</taxon>
        <taxon>Cyanobacteriota</taxon>
        <taxon>Cyanophyceae</taxon>
        <taxon>Gomontiellales</taxon>
        <taxon>Cyanothecaceae</taxon>
        <taxon>Cyanothece</taxon>
    </lineage>
</organism>
<keyword evidence="3 4" id="KW-0479">Metal-binding</keyword>
<protein>
    <recommendedName>
        <fullName evidence="2">GTP cyclohydrolase 1 type 2 homolog</fullName>
    </recommendedName>
</protein>
<evidence type="ECO:0000313" key="5">
    <source>
        <dbReference type="EMBL" id="ACL45529.1"/>
    </source>
</evidence>
<dbReference type="GO" id="GO:0005737">
    <property type="term" value="C:cytoplasm"/>
    <property type="evidence" value="ECO:0007669"/>
    <property type="project" value="TreeGrafter"/>
</dbReference>
<sequence>MLLSELATWLNDYLQVNRFGQDCNGIYRNSNRPICRLGLALQPGPTLLDWIQTQQLDALLLHRPWGLDLDSLPQDLGVLAYHLAFDEQLTLGFNPPLAIVLGMTDLEALGEKEGRVIGMLGNILPQTFESYCQRVIKAFGGYETMRQGQGDWLRRVAVVGAMTSALVQQAADRGVDLYLTGQLRQPALATLESSGLGLLTIGHHRSEVWGLHCLQQILCKHYPELQVWVRESLG</sequence>
<feature type="binding site" evidence="4">
    <location>
        <position position="86"/>
    </location>
    <ligand>
        <name>a divalent metal cation</name>
        <dbReference type="ChEBI" id="CHEBI:60240"/>
        <label>1</label>
    </ligand>
</feature>
<dbReference type="InterPro" id="IPR036069">
    <property type="entry name" value="DUF34/NIF3_sf"/>
</dbReference>
<dbReference type="InterPro" id="IPR002678">
    <property type="entry name" value="DUF34/NIF3"/>
</dbReference>
<dbReference type="OrthoDB" id="571477at2"/>
<evidence type="ECO:0000256" key="2">
    <source>
        <dbReference type="ARBA" id="ARBA00022112"/>
    </source>
</evidence>
<dbReference type="HOGENOM" id="CLU_102972_0_0_3"/>
<dbReference type="AlphaFoldDB" id="B8HNU2"/>
<dbReference type="EMBL" id="CP001344">
    <property type="protein sequence ID" value="ACL45529.1"/>
    <property type="molecule type" value="Genomic_DNA"/>
</dbReference>
<reference evidence="5" key="1">
    <citation type="submission" date="2009-01" db="EMBL/GenBank/DDBJ databases">
        <title>Complete sequence of chromosome Cyanothece sp. PCC 7425.</title>
        <authorList>
            <consortium name="US DOE Joint Genome Institute"/>
            <person name="Lucas S."/>
            <person name="Copeland A."/>
            <person name="Lapidus A."/>
            <person name="Glavina del Rio T."/>
            <person name="Dalin E."/>
            <person name="Tice H."/>
            <person name="Bruce D."/>
            <person name="Goodwin L."/>
            <person name="Pitluck S."/>
            <person name="Sims D."/>
            <person name="Meineke L."/>
            <person name="Brettin T."/>
            <person name="Detter J.C."/>
            <person name="Han C."/>
            <person name="Larimer F."/>
            <person name="Land M."/>
            <person name="Hauser L."/>
            <person name="Kyrpides N."/>
            <person name="Ovchinnikova G."/>
            <person name="Liberton M."/>
            <person name="Stoeckel J."/>
            <person name="Banerjee A."/>
            <person name="Singh A."/>
            <person name="Page L."/>
            <person name="Sato H."/>
            <person name="Zhao L."/>
            <person name="Sherman L."/>
            <person name="Pakrasi H."/>
            <person name="Richardson P."/>
        </authorList>
    </citation>
    <scope>NUCLEOTIDE SEQUENCE</scope>
    <source>
        <strain evidence="5">PCC 7425</strain>
    </source>
</reference>
<accession>B8HNU2</accession>
<proteinExistence type="inferred from homology"/>